<sequence>MANSTFPNLVPVAHPDLGSRIKRPGCTEIMDPPRPTKMARTSSTRRAPSCPDQASDARSTSPMCCSSTRDTPPRLPPLPRLVSPDRTQSYSESVSTLPENAGKFVLAPSVIASNSQSGRPGGPTDTQLDAMQDIRVLRTMVISMEEELRVLKTKWADTLHDKRMLASAQRCAIEKHAACQAESIHNELQQLFRQQQILFATIQTAAQRLPLQSNGKEMFEELHFDPQLGRDPNDRRKMLQLHYERSLATVPVVVNKFSQLTLDQETALQGKLYTESRRVLPLSKIDVTGCKDCTLISSVFISEIQHTSLEDVYDGVLAYFNAIPAVVKRHFGIDAQRKKLDDTKRGVIYRRSTFEAVNSSWTINNIFCSDLTQSRGMIHIDVVTDDPLHPVPASASSHYCVCGVIVTPRKEPMTGKTLSVMLRRIVVYCYNMLPHEPAVMDDVQIIRPLLNGELINDSVCSYIQQLQQQQQQQQ</sequence>
<dbReference type="Proteomes" id="UP001165121">
    <property type="component" value="Unassembled WGS sequence"/>
</dbReference>
<protein>
    <submittedName>
        <fullName evidence="2">Unnamed protein product</fullName>
    </submittedName>
</protein>
<accession>A0A9W6XU45</accession>
<comment type="caution">
    <text evidence="2">The sequence shown here is derived from an EMBL/GenBank/DDBJ whole genome shotgun (WGS) entry which is preliminary data.</text>
</comment>
<feature type="compositionally biased region" description="Polar residues" evidence="1">
    <location>
        <begin position="56"/>
        <end position="65"/>
    </location>
</feature>
<evidence type="ECO:0000313" key="3">
    <source>
        <dbReference type="Proteomes" id="UP001165121"/>
    </source>
</evidence>
<feature type="region of interest" description="Disordered" evidence="1">
    <location>
        <begin position="20"/>
        <end position="88"/>
    </location>
</feature>
<organism evidence="2 3">
    <name type="scientific">Phytophthora fragariaefolia</name>
    <dbReference type="NCBI Taxonomy" id="1490495"/>
    <lineage>
        <taxon>Eukaryota</taxon>
        <taxon>Sar</taxon>
        <taxon>Stramenopiles</taxon>
        <taxon>Oomycota</taxon>
        <taxon>Peronosporomycetes</taxon>
        <taxon>Peronosporales</taxon>
        <taxon>Peronosporaceae</taxon>
        <taxon>Phytophthora</taxon>
    </lineage>
</organism>
<name>A0A9W6XU45_9STRA</name>
<proteinExistence type="predicted"/>
<reference evidence="2" key="1">
    <citation type="submission" date="2023-04" db="EMBL/GenBank/DDBJ databases">
        <title>Phytophthora fragariaefolia NBRC 109709.</title>
        <authorList>
            <person name="Ichikawa N."/>
            <person name="Sato H."/>
            <person name="Tonouchi N."/>
        </authorList>
    </citation>
    <scope>NUCLEOTIDE SEQUENCE</scope>
    <source>
        <strain evidence="2">NBRC 109709</strain>
    </source>
</reference>
<dbReference type="EMBL" id="BSXT01001828">
    <property type="protein sequence ID" value="GMF45515.1"/>
    <property type="molecule type" value="Genomic_DNA"/>
</dbReference>
<keyword evidence="3" id="KW-1185">Reference proteome</keyword>
<dbReference type="OrthoDB" id="120836at2759"/>
<evidence type="ECO:0000313" key="2">
    <source>
        <dbReference type="EMBL" id="GMF45515.1"/>
    </source>
</evidence>
<gene>
    <name evidence="2" type="ORF">Pfra01_001633300</name>
</gene>
<evidence type="ECO:0000256" key="1">
    <source>
        <dbReference type="SAM" id="MobiDB-lite"/>
    </source>
</evidence>
<dbReference type="AlphaFoldDB" id="A0A9W6XU45"/>